<dbReference type="Proteomes" id="UP000314285">
    <property type="component" value="Unassembled WGS sequence"/>
</dbReference>
<comment type="caution">
    <text evidence="1">The sequence shown here is derived from an EMBL/GenBank/DDBJ whole genome shotgun (WGS) entry which is preliminary data.</text>
</comment>
<evidence type="ECO:0008006" key="3">
    <source>
        <dbReference type="Google" id="ProtNLM"/>
    </source>
</evidence>
<dbReference type="AlphaFoldDB" id="A0A8H2PS51"/>
<name>A0A8H2PS51_ACIRA</name>
<dbReference type="EMBL" id="VFBM01000003">
    <property type="protein sequence ID" value="TNX93131.1"/>
    <property type="molecule type" value="Genomic_DNA"/>
</dbReference>
<evidence type="ECO:0000313" key="2">
    <source>
        <dbReference type="Proteomes" id="UP000314285"/>
    </source>
</evidence>
<proteinExistence type="predicted"/>
<organism evidence="1 2">
    <name type="scientific">Acinetobacter radioresistens</name>
    <dbReference type="NCBI Taxonomy" id="40216"/>
    <lineage>
        <taxon>Bacteria</taxon>
        <taxon>Pseudomonadati</taxon>
        <taxon>Pseudomonadota</taxon>
        <taxon>Gammaproteobacteria</taxon>
        <taxon>Moraxellales</taxon>
        <taxon>Moraxellaceae</taxon>
        <taxon>Acinetobacter</taxon>
    </lineage>
</organism>
<protein>
    <recommendedName>
        <fullName evidence="3">KTSC domain-containing protein</fullName>
    </recommendedName>
</protein>
<dbReference type="RefSeq" id="WP_046206319.1">
    <property type="nucleotide sequence ID" value="NZ_LATS01000032.1"/>
</dbReference>
<evidence type="ECO:0000313" key="1">
    <source>
        <dbReference type="EMBL" id="TNX93131.1"/>
    </source>
</evidence>
<gene>
    <name evidence="1" type="ORF">FHY67_06110</name>
</gene>
<reference evidence="1 2" key="1">
    <citation type="submission" date="2019-06" db="EMBL/GenBank/DDBJ databases">
        <title>Genome of Acinetobacter radioresistens APH1, a phenol degrading strain.</title>
        <authorList>
            <person name="Liu Y."/>
        </authorList>
    </citation>
    <scope>NUCLEOTIDE SEQUENCE [LARGE SCALE GENOMIC DNA]</scope>
    <source>
        <strain evidence="1 2">APH1</strain>
    </source>
</reference>
<sequence>MLIKIDDYVLNTDKITKIYVDKDGKYVVVYFSENDKITFNFPHHESQHSFLERIGLKTYFA</sequence>
<accession>A0A8H2PS51</accession>